<reference evidence="2 3" key="1">
    <citation type="submission" date="2014-04" db="EMBL/GenBank/DDBJ databases">
        <authorList>
            <consortium name="DOE Joint Genome Institute"/>
            <person name="Kuo A."/>
            <person name="Tarkka M."/>
            <person name="Buscot F."/>
            <person name="Kohler A."/>
            <person name="Nagy L.G."/>
            <person name="Floudas D."/>
            <person name="Copeland A."/>
            <person name="Barry K.W."/>
            <person name="Cichocki N."/>
            <person name="Veneault-Fourrey C."/>
            <person name="LaButti K."/>
            <person name="Lindquist E.A."/>
            <person name="Lipzen A."/>
            <person name="Lundell T."/>
            <person name="Morin E."/>
            <person name="Murat C."/>
            <person name="Sun H."/>
            <person name="Tunlid A."/>
            <person name="Henrissat B."/>
            <person name="Grigoriev I.V."/>
            <person name="Hibbett D.S."/>
            <person name="Martin F."/>
            <person name="Nordberg H.P."/>
            <person name="Cantor M.N."/>
            <person name="Hua S.X."/>
        </authorList>
    </citation>
    <scope>NUCLEOTIDE SEQUENCE [LARGE SCALE GENOMIC DNA]</scope>
    <source>
        <strain evidence="2 3">F 1598</strain>
    </source>
</reference>
<evidence type="ECO:0000256" key="1">
    <source>
        <dbReference type="SAM" id="MobiDB-lite"/>
    </source>
</evidence>
<protein>
    <submittedName>
        <fullName evidence="2">Uncharacterized protein</fullName>
    </submittedName>
</protein>
<evidence type="ECO:0000313" key="3">
    <source>
        <dbReference type="Proteomes" id="UP000054166"/>
    </source>
</evidence>
<name>A0A0C3F5B1_PILCF</name>
<dbReference type="AlphaFoldDB" id="A0A0C3F5B1"/>
<feature type="region of interest" description="Disordered" evidence="1">
    <location>
        <begin position="1"/>
        <end position="65"/>
    </location>
</feature>
<dbReference type="STRING" id="765440.A0A0C3F5B1"/>
<dbReference type="HOGENOM" id="CLU_019707_0_0_1"/>
<sequence>MNDGEGRRGSKRFNRMSGSDSSSREGSPQPKRPKRSFSPTSDDGDLVVPAVGEYIDDTPPPEGQPIVRQAVAFSWDKSVATSVPTYSASVPAKPAVNYFLPGQAPITTSQAHSAPTLAQRSPSPSCPPSPTMRQKTSSSRKKKSEGKTRHFNDEFSSQTGRFKVGPGFVHDPNAVEPPPVNHGSGPYSSMYRMGAGSPSTPMTSLATHTGYPPMATTSHHSSSALPSRSAPSSIMSTPASQHKASGSRSSRHRSSTKQQGTTPGPTEQTSEKSEVNPLYYRRDYERDQNLHDSSKEKQKASRSSKGRSKESVFSTSRSRSQPQDSASPALSTATLHTNPGDSQASSPDRTAQVDHKRQGPAQQLRMVTILIEDIRSGVTDHQLAEVRVPLYERPDRFWADGRDVCEALQGSPSRIDGPARVYTLRGKYRQFFLRVTADNVDEINSSNLQITLDRTLDIVVEPLPQQGVLPQPPQIPLELLSPGSDFETMGSSAALQPHPYHGRSSDEASRQLNRTIPHKRRRSISPLNTPNQQQFAHISPHASPSPSQMSILLPPQTKKHSSYDYSRMSPRSAQYYQSYARNYNIPFPASPNTPGRIASSQEEVDAAIAFFIKPLVEEDPKWMKYMESKAKPPRVSEVLKQYHFVQGKVDELCGTRTPIHWDGAPNLQVQKEHVWQVLNLESPWGPDCQETLSLLRLYGPDGQRYEDSRVLDLINDTSTPTGKPYKRFLKLLRQIDQDWLKDNPEDASDGSIGSTDSRRTS</sequence>
<feature type="compositionally biased region" description="Basic and acidic residues" evidence="1">
    <location>
        <begin position="269"/>
        <end position="299"/>
    </location>
</feature>
<feature type="region of interest" description="Disordered" evidence="1">
    <location>
        <begin position="467"/>
        <end position="566"/>
    </location>
</feature>
<organism evidence="2 3">
    <name type="scientific">Piloderma croceum (strain F 1598)</name>
    <dbReference type="NCBI Taxonomy" id="765440"/>
    <lineage>
        <taxon>Eukaryota</taxon>
        <taxon>Fungi</taxon>
        <taxon>Dikarya</taxon>
        <taxon>Basidiomycota</taxon>
        <taxon>Agaricomycotina</taxon>
        <taxon>Agaricomycetes</taxon>
        <taxon>Agaricomycetidae</taxon>
        <taxon>Atheliales</taxon>
        <taxon>Atheliaceae</taxon>
        <taxon>Piloderma</taxon>
    </lineage>
</organism>
<dbReference type="Proteomes" id="UP000054166">
    <property type="component" value="Unassembled WGS sequence"/>
</dbReference>
<dbReference type="EMBL" id="KN833051">
    <property type="protein sequence ID" value="KIM75071.1"/>
    <property type="molecule type" value="Genomic_DNA"/>
</dbReference>
<feature type="compositionally biased region" description="Low complexity" evidence="1">
    <location>
        <begin position="17"/>
        <end position="27"/>
    </location>
</feature>
<feature type="compositionally biased region" description="Polar residues" evidence="1">
    <location>
        <begin position="525"/>
        <end position="535"/>
    </location>
</feature>
<feature type="compositionally biased region" description="Polar residues" evidence="1">
    <location>
        <begin position="311"/>
        <end position="349"/>
    </location>
</feature>
<feature type="compositionally biased region" description="Polar residues" evidence="1">
    <location>
        <begin position="234"/>
        <end position="244"/>
    </location>
</feature>
<dbReference type="OrthoDB" id="3215534at2759"/>
<feature type="compositionally biased region" description="Low complexity" evidence="1">
    <location>
        <begin position="218"/>
        <end position="233"/>
    </location>
</feature>
<dbReference type="InParanoid" id="A0A0C3F5B1"/>
<feature type="region of interest" description="Disordered" evidence="1">
    <location>
        <begin position="740"/>
        <end position="761"/>
    </location>
</feature>
<reference evidence="3" key="2">
    <citation type="submission" date="2015-01" db="EMBL/GenBank/DDBJ databases">
        <title>Evolutionary Origins and Diversification of the Mycorrhizal Mutualists.</title>
        <authorList>
            <consortium name="DOE Joint Genome Institute"/>
            <consortium name="Mycorrhizal Genomics Consortium"/>
            <person name="Kohler A."/>
            <person name="Kuo A."/>
            <person name="Nagy L.G."/>
            <person name="Floudas D."/>
            <person name="Copeland A."/>
            <person name="Barry K.W."/>
            <person name="Cichocki N."/>
            <person name="Veneault-Fourrey C."/>
            <person name="LaButti K."/>
            <person name="Lindquist E.A."/>
            <person name="Lipzen A."/>
            <person name="Lundell T."/>
            <person name="Morin E."/>
            <person name="Murat C."/>
            <person name="Riley R."/>
            <person name="Ohm R."/>
            <person name="Sun H."/>
            <person name="Tunlid A."/>
            <person name="Henrissat B."/>
            <person name="Grigoriev I.V."/>
            <person name="Hibbett D.S."/>
            <person name="Martin F."/>
        </authorList>
    </citation>
    <scope>NUCLEOTIDE SEQUENCE [LARGE SCALE GENOMIC DNA]</scope>
    <source>
        <strain evidence="3">F 1598</strain>
    </source>
</reference>
<gene>
    <name evidence="2" type="ORF">PILCRDRAFT_827633</name>
</gene>
<feature type="compositionally biased region" description="Polar residues" evidence="1">
    <location>
        <begin position="106"/>
        <end position="120"/>
    </location>
</feature>
<accession>A0A0C3F5B1</accession>
<evidence type="ECO:0000313" key="2">
    <source>
        <dbReference type="EMBL" id="KIM75071.1"/>
    </source>
</evidence>
<feature type="compositionally biased region" description="Low complexity" evidence="1">
    <location>
        <begin position="256"/>
        <end position="268"/>
    </location>
</feature>
<keyword evidence="3" id="KW-1185">Reference proteome</keyword>
<feature type="compositionally biased region" description="Low complexity" evidence="1">
    <location>
        <begin position="536"/>
        <end position="547"/>
    </location>
</feature>
<proteinExistence type="predicted"/>
<feature type="region of interest" description="Disordered" evidence="1">
    <location>
        <begin position="106"/>
        <end position="360"/>
    </location>
</feature>
<feature type="compositionally biased region" description="Polar residues" evidence="1">
    <location>
        <begin position="197"/>
        <end position="207"/>
    </location>
</feature>